<comment type="caution">
    <text evidence="1">The sequence shown here is derived from an EMBL/GenBank/DDBJ whole genome shotgun (WGS) entry which is preliminary data.</text>
</comment>
<evidence type="ECO:0000313" key="1">
    <source>
        <dbReference type="EMBL" id="MBC1398148.1"/>
    </source>
</evidence>
<sequence>MMMVYALPLKEIEFDTRLSSLKTRPVCDVIEQESFYITLQDAIKREWLVRLQYFEEANIAHLNLAPFEDPEAFHGFGWVRTLELVPLELDEVTQEVLFQDVFGTVYSVQFSDIVNIELM</sequence>
<evidence type="ECO:0000313" key="2">
    <source>
        <dbReference type="Proteomes" id="UP000571128"/>
    </source>
</evidence>
<accession>A0A841YDA4</accession>
<proteinExistence type="predicted"/>
<dbReference type="EMBL" id="JAARPY010000003">
    <property type="protein sequence ID" value="MBC1398148.1"/>
    <property type="molecule type" value="Genomic_DNA"/>
</dbReference>
<reference evidence="1 2" key="1">
    <citation type="submission" date="2020-03" db="EMBL/GenBank/DDBJ databases">
        <title>Soil Listeria distribution.</title>
        <authorList>
            <person name="Liao J."/>
            <person name="Wiedmann M."/>
        </authorList>
    </citation>
    <scope>NUCLEOTIDE SEQUENCE [LARGE SCALE GENOMIC DNA]</scope>
    <source>
        <strain evidence="1 2">FSL L7-1645</strain>
    </source>
</reference>
<name>A0A841YDA4_9LIST</name>
<dbReference type="Proteomes" id="UP000571128">
    <property type="component" value="Unassembled WGS sequence"/>
</dbReference>
<protein>
    <submittedName>
        <fullName evidence="1">Uncharacterized protein</fullName>
    </submittedName>
</protein>
<dbReference type="RefSeq" id="WP_140442031.1">
    <property type="nucleotide sequence ID" value="NZ_JAARPY010000003.1"/>
</dbReference>
<gene>
    <name evidence="1" type="ORF">HB844_04610</name>
</gene>
<dbReference type="AlphaFoldDB" id="A0A841YDA4"/>
<organism evidence="1 2">
    <name type="scientific">Listeria fleischmannii</name>
    <dbReference type="NCBI Taxonomy" id="1069827"/>
    <lineage>
        <taxon>Bacteria</taxon>
        <taxon>Bacillati</taxon>
        <taxon>Bacillota</taxon>
        <taxon>Bacilli</taxon>
        <taxon>Bacillales</taxon>
        <taxon>Listeriaceae</taxon>
        <taxon>Listeria</taxon>
    </lineage>
</organism>